<reference evidence="7 8" key="1">
    <citation type="submission" date="2020-01" db="EMBL/GenBank/DDBJ databases">
        <title>Insect and environment-associated Actinomycetes.</title>
        <authorList>
            <person name="Currrie C."/>
            <person name="Chevrette M."/>
            <person name="Carlson C."/>
            <person name="Stubbendieck R."/>
            <person name="Wendt-Pienkowski E."/>
        </authorList>
    </citation>
    <scope>NUCLEOTIDE SEQUENCE [LARGE SCALE GENOMIC DNA]</scope>
    <source>
        <strain evidence="7 8">SID14438</strain>
    </source>
</reference>
<dbReference type="InterPro" id="IPR006094">
    <property type="entry name" value="Oxid_FAD_bind_N"/>
</dbReference>
<dbReference type="GO" id="GO:0071949">
    <property type="term" value="F:FAD binding"/>
    <property type="evidence" value="ECO:0007669"/>
    <property type="project" value="InterPro"/>
</dbReference>
<dbReference type="InterPro" id="IPR006311">
    <property type="entry name" value="TAT_signal"/>
</dbReference>
<dbReference type="AlphaFoldDB" id="A0A6N9VG36"/>
<dbReference type="Gene3D" id="3.30.465.10">
    <property type="match status" value="1"/>
</dbReference>
<keyword evidence="5" id="KW-0560">Oxidoreductase</keyword>
<comment type="caution">
    <text evidence="7">The sequence shown here is derived from an EMBL/GenBank/DDBJ whole genome shotgun (WGS) entry which is preliminary data.</text>
</comment>
<dbReference type="SUPFAM" id="SSF56176">
    <property type="entry name" value="FAD-binding/transporter-associated domain-like"/>
    <property type="match status" value="1"/>
</dbReference>
<evidence type="ECO:0000256" key="1">
    <source>
        <dbReference type="ARBA" id="ARBA00001974"/>
    </source>
</evidence>
<comment type="cofactor">
    <cofactor evidence="1">
        <name>FAD</name>
        <dbReference type="ChEBI" id="CHEBI:57692"/>
    </cofactor>
</comment>
<dbReference type="InterPro" id="IPR016169">
    <property type="entry name" value="FAD-bd_PCMH_sub2"/>
</dbReference>
<dbReference type="PANTHER" id="PTHR42973:SF39">
    <property type="entry name" value="FAD-BINDING PCMH-TYPE DOMAIN-CONTAINING PROTEIN"/>
    <property type="match status" value="1"/>
</dbReference>
<dbReference type="Pfam" id="PF01565">
    <property type="entry name" value="FAD_binding_4"/>
    <property type="match status" value="1"/>
</dbReference>
<organism evidence="7 8">
    <name type="scientific">Streptomyces microflavus</name>
    <name type="common">Streptomyces lipmanii</name>
    <dbReference type="NCBI Taxonomy" id="1919"/>
    <lineage>
        <taxon>Bacteria</taxon>
        <taxon>Bacillati</taxon>
        <taxon>Actinomycetota</taxon>
        <taxon>Actinomycetes</taxon>
        <taxon>Kitasatosporales</taxon>
        <taxon>Streptomycetaceae</taxon>
        <taxon>Streptomyces</taxon>
    </lineage>
</organism>
<dbReference type="PANTHER" id="PTHR42973">
    <property type="entry name" value="BINDING OXIDOREDUCTASE, PUTATIVE (AFU_ORTHOLOGUE AFUA_1G17690)-RELATED"/>
    <property type="match status" value="1"/>
</dbReference>
<evidence type="ECO:0000256" key="5">
    <source>
        <dbReference type="ARBA" id="ARBA00023002"/>
    </source>
</evidence>
<dbReference type="InterPro" id="IPR016166">
    <property type="entry name" value="FAD-bd_PCMH"/>
</dbReference>
<dbReference type="PROSITE" id="PS51318">
    <property type="entry name" value="TAT"/>
    <property type="match status" value="1"/>
</dbReference>
<dbReference type="InterPro" id="IPR050416">
    <property type="entry name" value="FAD-linked_Oxidoreductase"/>
</dbReference>
<evidence type="ECO:0000313" key="7">
    <source>
        <dbReference type="EMBL" id="NEB68971.1"/>
    </source>
</evidence>
<comment type="similarity">
    <text evidence="2">Belongs to the oxygen-dependent FAD-linked oxidoreductase family.</text>
</comment>
<name>A0A6N9VG36_STRMI</name>
<evidence type="ECO:0000259" key="6">
    <source>
        <dbReference type="PROSITE" id="PS51387"/>
    </source>
</evidence>
<gene>
    <name evidence="7" type="ORF">G3I39_18205</name>
</gene>
<evidence type="ECO:0000256" key="3">
    <source>
        <dbReference type="ARBA" id="ARBA00022630"/>
    </source>
</evidence>
<dbReference type="GO" id="GO:0016491">
    <property type="term" value="F:oxidoreductase activity"/>
    <property type="evidence" value="ECO:0007669"/>
    <property type="project" value="UniProtKB-KW"/>
</dbReference>
<dbReference type="InterPro" id="IPR012951">
    <property type="entry name" value="BBE"/>
</dbReference>
<protein>
    <submittedName>
        <fullName evidence="7">FAD-binding oxidoreductase</fullName>
    </submittedName>
</protein>
<dbReference type="PROSITE" id="PS51387">
    <property type="entry name" value="FAD_PCMH"/>
    <property type="match status" value="1"/>
</dbReference>
<keyword evidence="4" id="KW-0274">FAD</keyword>
<dbReference type="Gene3D" id="3.40.462.20">
    <property type="match status" value="1"/>
</dbReference>
<feature type="domain" description="FAD-binding PCMH-type" evidence="6">
    <location>
        <begin position="69"/>
        <end position="249"/>
    </location>
</feature>
<dbReference type="RefSeq" id="WP_031125729.1">
    <property type="nucleotide sequence ID" value="NZ_JAAGME010000798.1"/>
</dbReference>
<evidence type="ECO:0000313" key="8">
    <source>
        <dbReference type="Proteomes" id="UP000471648"/>
    </source>
</evidence>
<keyword evidence="3" id="KW-0285">Flavoprotein</keyword>
<dbReference type="InterPro" id="IPR036318">
    <property type="entry name" value="FAD-bd_PCMH-like_sf"/>
</dbReference>
<dbReference type="EMBL" id="JAAGME010000798">
    <property type="protein sequence ID" value="NEB68971.1"/>
    <property type="molecule type" value="Genomic_DNA"/>
</dbReference>
<dbReference type="Pfam" id="PF08031">
    <property type="entry name" value="BBE"/>
    <property type="match status" value="1"/>
</dbReference>
<evidence type="ECO:0000256" key="2">
    <source>
        <dbReference type="ARBA" id="ARBA00005466"/>
    </source>
</evidence>
<evidence type="ECO:0000256" key="4">
    <source>
        <dbReference type="ARBA" id="ARBA00022827"/>
    </source>
</evidence>
<dbReference type="Proteomes" id="UP000471648">
    <property type="component" value="Unassembled WGS sequence"/>
</dbReference>
<proteinExistence type="inferred from homology"/>
<accession>A0A6N9VG36</accession>
<sequence length="559" mass="61467">MPQSNINRRTVLAGGAAVAGVSVMTAGITSGAAAAPATGPLSGGRTPGAVIPPSDPRYEVLITGINKRFVAHPEHIKMIRSAHDAEDAVRRAFRQGKRVSVRSGGHCVADFTCNPEVEVILDFSEMNAVEYDYRRRAFVVEAGARLYNVYEALYKGWGVTLPGGICHSVGIGGHVAGGGYGLLSRAHGLVVDHLLAVEVVVVDARGRVRTVIATRHEDDPNRDLWWAHTGGGGGNFGLITRYWFRSPGATGSDPGKQLVNPPKRVIAHSFDVPWSKLTEAKFTRLMKNVGSWHEHNSGPESPYRHLSSLFNVNSRAHGRLSLYTQIDAGIPDARRLLDDYLAAVMAGVGIKPVATTKPSGELAAMPGFLEPRELPWLAAARMVGAPDPVGANPEARVGLKSAYYKKNFTDHQVATFWKYLSDPTLTGVDSTLVVLSFGGRINSVAEEATSSAQRSSVIKVIFQNIWAFEKDDDRFMRWIRAFYEDTYQHTKGVPAIDDVTDGCYINYPDMDLADPQYNTSGVPWYTLCYKDNYPRLQRVKRRWDPSDFFRHSMSVRPRN</sequence>